<comment type="caution">
    <text evidence="2">The sequence shown here is derived from an EMBL/GenBank/DDBJ whole genome shotgun (WGS) entry which is preliminary data.</text>
</comment>
<protein>
    <submittedName>
        <fullName evidence="2">Uncharacterized protein</fullName>
    </submittedName>
</protein>
<dbReference type="InterPro" id="IPR046740">
    <property type="entry name" value="DUF6790"/>
</dbReference>
<dbReference type="STRING" id="29421.B2M20_17690"/>
<proteinExistence type="predicted"/>
<reference evidence="2 3" key="1">
    <citation type="submission" date="2017-02" db="EMBL/GenBank/DDBJ databases">
        <title>Genome sequence of the nitrite-oxidizing bacterium Nitrobacter vulgaris strain Ab1.</title>
        <authorList>
            <person name="Mellbye B.L."/>
            <person name="Davis E.W."/>
            <person name="Spieck E."/>
            <person name="Chang J.H."/>
            <person name="Bottomley P.J."/>
            <person name="Sayavedra-Soto L.A."/>
        </authorList>
    </citation>
    <scope>NUCLEOTIDE SEQUENCE [LARGE SCALE GENOMIC DNA]</scope>
    <source>
        <strain evidence="2 3">Ab1</strain>
    </source>
</reference>
<evidence type="ECO:0000256" key="1">
    <source>
        <dbReference type="SAM" id="Phobius"/>
    </source>
</evidence>
<keyword evidence="1" id="KW-1133">Transmembrane helix</keyword>
<organism evidence="2 3">
    <name type="scientific">Nitrobacter vulgaris</name>
    <dbReference type="NCBI Taxonomy" id="29421"/>
    <lineage>
        <taxon>Bacteria</taxon>
        <taxon>Pseudomonadati</taxon>
        <taxon>Pseudomonadota</taxon>
        <taxon>Alphaproteobacteria</taxon>
        <taxon>Hyphomicrobiales</taxon>
        <taxon>Nitrobacteraceae</taxon>
        <taxon>Nitrobacter</taxon>
    </lineage>
</organism>
<dbReference type="Proteomes" id="UP000189940">
    <property type="component" value="Unassembled WGS sequence"/>
</dbReference>
<evidence type="ECO:0000313" key="2">
    <source>
        <dbReference type="EMBL" id="OPH81440.1"/>
    </source>
</evidence>
<keyword evidence="3" id="KW-1185">Reference proteome</keyword>
<dbReference type="Pfam" id="PF20589">
    <property type="entry name" value="DUF6790"/>
    <property type="match status" value="1"/>
</dbReference>
<keyword evidence="1" id="KW-0472">Membrane</keyword>
<accession>A0A1V4HV67</accession>
<name>A0A1V4HV67_NITVU</name>
<sequence length="90" mass="9554">MADLAIGITAILSFWRELAFKAAAVCAASVFLLGDAVGHVRQMVIVGNFAPGNAGLPFYMDIVCPLLAIALVFVSKANANKRKRLPLNLP</sequence>
<gene>
    <name evidence="2" type="ORF">B2M20_17690</name>
</gene>
<dbReference type="EMBL" id="MWPQ01000066">
    <property type="protein sequence ID" value="OPH81440.1"/>
    <property type="molecule type" value="Genomic_DNA"/>
</dbReference>
<evidence type="ECO:0000313" key="3">
    <source>
        <dbReference type="Proteomes" id="UP000189940"/>
    </source>
</evidence>
<keyword evidence="1" id="KW-0812">Transmembrane</keyword>
<feature type="transmembrane region" description="Helical" evidence="1">
    <location>
        <begin position="56"/>
        <end position="74"/>
    </location>
</feature>
<dbReference type="AlphaFoldDB" id="A0A1V4HV67"/>